<dbReference type="EMBL" id="BQNB010017671">
    <property type="protein sequence ID" value="GJT65932.1"/>
    <property type="molecule type" value="Genomic_DNA"/>
</dbReference>
<proteinExistence type="predicted"/>
<reference evidence="2" key="1">
    <citation type="journal article" date="2022" name="Int. J. Mol. Sci.">
        <title>Draft Genome of Tanacetum Coccineum: Genomic Comparison of Closely Related Tanacetum-Family Plants.</title>
        <authorList>
            <person name="Yamashiro T."/>
            <person name="Shiraishi A."/>
            <person name="Nakayama K."/>
            <person name="Satake H."/>
        </authorList>
    </citation>
    <scope>NUCLEOTIDE SEQUENCE</scope>
</reference>
<keyword evidence="3" id="KW-1185">Reference proteome</keyword>
<reference evidence="2" key="2">
    <citation type="submission" date="2022-01" db="EMBL/GenBank/DDBJ databases">
        <authorList>
            <person name="Yamashiro T."/>
            <person name="Shiraishi A."/>
            <person name="Satake H."/>
            <person name="Nakayama K."/>
        </authorList>
    </citation>
    <scope>NUCLEOTIDE SEQUENCE</scope>
</reference>
<accession>A0ABQ5FTZ5</accession>
<feature type="region of interest" description="Disordered" evidence="1">
    <location>
        <begin position="307"/>
        <end position="353"/>
    </location>
</feature>
<name>A0ABQ5FTZ5_9ASTR</name>
<organism evidence="2 3">
    <name type="scientific">Tanacetum coccineum</name>
    <dbReference type="NCBI Taxonomy" id="301880"/>
    <lineage>
        <taxon>Eukaryota</taxon>
        <taxon>Viridiplantae</taxon>
        <taxon>Streptophyta</taxon>
        <taxon>Embryophyta</taxon>
        <taxon>Tracheophyta</taxon>
        <taxon>Spermatophyta</taxon>
        <taxon>Magnoliopsida</taxon>
        <taxon>eudicotyledons</taxon>
        <taxon>Gunneridae</taxon>
        <taxon>Pentapetalae</taxon>
        <taxon>asterids</taxon>
        <taxon>campanulids</taxon>
        <taxon>Asterales</taxon>
        <taxon>Asteraceae</taxon>
        <taxon>Asteroideae</taxon>
        <taxon>Anthemideae</taxon>
        <taxon>Anthemidinae</taxon>
        <taxon>Tanacetum</taxon>
    </lineage>
</organism>
<gene>
    <name evidence="2" type="ORF">Tco_1017412</name>
</gene>
<evidence type="ECO:0000313" key="2">
    <source>
        <dbReference type="EMBL" id="GJT65932.1"/>
    </source>
</evidence>
<dbReference type="Proteomes" id="UP001151760">
    <property type="component" value="Unassembled WGS sequence"/>
</dbReference>
<evidence type="ECO:0000313" key="3">
    <source>
        <dbReference type="Proteomes" id="UP001151760"/>
    </source>
</evidence>
<comment type="caution">
    <text evidence="2">The sequence shown here is derived from an EMBL/GenBank/DDBJ whole genome shotgun (WGS) entry which is preliminary data.</text>
</comment>
<protein>
    <submittedName>
        <fullName evidence="2">Uncharacterized protein</fullName>
    </submittedName>
</protein>
<sequence>MHAINHEYKYFPTILGSLSQDVYGYVFSDNASVVSNELKDTYDRVDGSIVFNLLQKINWEYILPEVNDAFYIVAKEESHKGIPPTSMKNDKPRASALFFRTNDNRKNNNDFYANLNINGVNYHFRWIIDSDANQHITNSSKDMFDLVIISELKLIVGHPNETLAKITHVVNLKLNNDVVLFDVLVVLDYCFSLLSIHKLIKDIKLGVGFDETKCYIQDFKRKKVLGIGSEFSGLYVFDKEYNKYVANNNILSGKSPFSLVYGKEPNVSHLRSFGCFCFAVVVKGIDKFSSSSRCTMPSLPELDAITNQPRHDGVIGKQNQSEGNADPSKEVPLFQNSLLNETGEVGPRRSKAF</sequence>
<evidence type="ECO:0000256" key="1">
    <source>
        <dbReference type="SAM" id="MobiDB-lite"/>
    </source>
</evidence>